<feature type="compositionally biased region" description="Low complexity" evidence="7">
    <location>
        <begin position="1745"/>
        <end position="1759"/>
    </location>
</feature>
<feature type="compositionally biased region" description="Polar residues" evidence="7">
    <location>
        <begin position="2374"/>
        <end position="2412"/>
    </location>
</feature>
<evidence type="ECO:0000313" key="12">
    <source>
        <dbReference type="WBParaSite" id="jg6042.2"/>
    </source>
</evidence>
<dbReference type="PROSITE" id="PS51157">
    <property type="entry name" value="ZF_UBR"/>
    <property type="match status" value="1"/>
</dbReference>
<feature type="region of interest" description="Disordered" evidence="7">
    <location>
        <begin position="941"/>
        <end position="966"/>
    </location>
</feature>
<feature type="compositionally biased region" description="Basic and acidic residues" evidence="7">
    <location>
        <begin position="946"/>
        <end position="966"/>
    </location>
</feature>
<feature type="domain" description="UBA" evidence="8">
    <location>
        <begin position="195"/>
        <end position="237"/>
    </location>
</feature>
<feature type="compositionally biased region" description="Polar residues" evidence="7">
    <location>
        <begin position="1705"/>
        <end position="1718"/>
    </location>
</feature>
<dbReference type="InterPro" id="IPR000569">
    <property type="entry name" value="HECT_dom"/>
</dbReference>
<feature type="region of interest" description="Disordered" evidence="7">
    <location>
        <begin position="1735"/>
        <end position="1759"/>
    </location>
</feature>
<dbReference type="SMART" id="SM00396">
    <property type="entry name" value="ZnF_UBR1"/>
    <property type="match status" value="1"/>
</dbReference>
<feature type="region of interest" description="Disordered" evidence="7">
    <location>
        <begin position="1777"/>
        <end position="1817"/>
    </location>
</feature>
<dbReference type="GO" id="GO:0000209">
    <property type="term" value="P:protein polyubiquitination"/>
    <property type="evidence" value="ECO:0007669"/>
    <property type="project" value="TreeGrafter"/>
</dbReference>
<feature type="domain" description="HECT" evidence="9">
    <location>
        <begin position="2487"/>
        <end position="2786"/>
    </location>
</feature>
<feature type="compositionally biased region" description="Acidic residues" evidence="7">
    <location>
        <begin position="1596"/>
        <end position="1610"/>
    </location>
</feature>
<feature type="compositionally biased region" description="Basic and acidic residues" evidence="7">
    <location>
        <begin position="1614"/>
        <end position="1631"/>
    </location>
</feature>
<dbReference type="PANTHER" id="PTHR46276:SF1">
    <property type="entry name" value="E3 UBIQUITIN-PROTEIN LIGASE UBR5"/>
    <property type="match status" value="1"/>
</dbReference>
<dbReference type="SMART" id="SM00119">
    <property type="entry name" value="HECTc"/>
    <property type="match status" value="1"/>
</dbReference>
<evidence type="ECO:0000256" key="4">
    <source>
        <dbReference type="ARBA" id="ARBA00022833"/>
    </source>
</evidence>
<keyword evidence="11" id="KW-1185">Reference proteome</keyword>
<evidence type="ECO:0000256" key="5">
    <source>
        <dbReference type="PROSITE-ProRule" id="PRU00104"/>
    </source>
</evidence>
<dbReference type="Gene3D" id="1.10.8.10">
    <property type="entry name" value="DNA helicase RuvA subunit, C-terminal domain"/>
    <property type="match status" value="1"/>
</dbReference>
<keyword evidence="1" id="KW-0479">Metal-binding</keyword>
<dbReference type="InterPro" id="IPR003126">
    <property type="entry name" value="Znf_UBR"/>
</dbReference>
<dbReference type="Pfam" id="PF00632">
    <property type="entry name" value="HECT"/>
    <property type="match status" value="1"/>
</dbReference>
<dbReference type="GO" id="GO:0008270">
    <property type="term" value="F:zinc ion binding"/>
    <property type="evidence" value="ECO:0007669"/>
    <property type="project" value="UniProtKB-KW"/>
</dbReference>
<dbReference type="GO" id="GO:0043130">
    <property type="term" value="F:ubiquitin binding"/>
    <property type="evidence" value="ECO:0007669"/>
    <property type="project" value="InterPro"/>
</dbReference>
<dbReference type="Proteomes" id="UP000887574">
    <property type="component" value="Unplaced"/>
</dbReference>
<dbReference type="FunFam" id="3.30.2410.10:FF:000008">
    <property type="entry name" value="Putative E3 ubiquitin-protein ligase UBR5"/>
    <property type="match status" value="1"/>
</dbReference>
<dbReference type="CDD" id="cd14423">
    <property type="entry name" value="CUE_UBR5"/>
    <property type="match status" value="1"/>
</dbReference>
<feature type="compositionally biased region" description="Acidic residues" evidence="7">
    <location>
        <begin position="1513"/>
        <end position="1527"/>
    </location>
</feature>
<organism evidence="11 12">
    <name type="scientific">Ditylenchus dipsaci</name>
    <dbReference type="NCBI Taxonomy" id="166011"/>
    <lineage>
        <taxon>Eukaryota</taxon>
        <taxon>Metazoa</taxon>
        <taxon>Ecdysozoa</taxon>
        <taxon>Nematoda</taxon>
        <taxon>Chromadorea</taxon>
        <taxon>Rhabditida</taxon>
        <taxon>Tylenchina</taxon>
        <taxon>Tylenchomorpha</taxon>
        <taxon>Sphaerularioidea</taxon>
        <taxon>Anguinidae</taxon>
        <taxon>Anguininae</taxon>
        <taxon>Ditylenchus</taxon>
    </lineage>
</organism>
<dbReference type="CDD" id="cd19675">
    <property type="entry name" value="UBR-box_UBR5"/>
    <property type="match status" value="1"/>
</dbReference>
<dbReference type="InterPro" id="IPR024725">
    <property type="entry name" value="UBR5_UBA"/>
</dbReference>
<evidence type="ECO:0000256" key="6">
    <source>
        <dbReference type="PROSITE-ProRule" id="PRU00508"/>
    </source>
</evidence>
<dbReference type="InterPro" id="IPR035983">
    <property type="entry name" value="Hect_E3_ubiquitin_ligase"/>
</dbReference>
<dbReference type="Gene3D" id="3.30.2160.10">
    <property type="entry name" value="Hect, E3 ligase catalytic domain"/>
    <property type="match status" value="1"/>
</dbReference>
<evidence type="ECO:0000256" key="2">
    <source>
        <dbReference type="ARBA" id="ARBA00022771"/>
    </source>
</evidence>
<feature type="compositionally biased region" description="Polar residues" evidence="7">
    <location>
        <begin position="1778"/>
        <end position="1791"/>
    </location>
</feature>
<dbReference type="InterPro" id="IPR047503">
    <property type="entry name" value="UBR-box_UBR5"/>
</dbReference>
<evidence type="ECO:0000256" key="3">
    <source>
        <dbReference type="ARBA" id="ARBA00022786"/>
    </source>
</evidence>
<dbReference type="SUPFAM" id="SSF50985">
    <property type="entry name" value="RCC1/BLIP-II"/>
    <property type="match status" value="1"/>
</dbReference>
<feature type="compositionally biased region" description="Low complexity" evidence="7">
    <location>
        <begin position="1672"/>
        <end position="1684"/>
    </location>
</feature>
<keyword evidence="2" id="KW-0863">Zinc-finger</keyword>
<feature type="compositionally biased region" description="Basic and acidic residues" evidence="7">
    <location>
        <begin position="1553"/>
        <end position="1578"/>
    </location>
</feature>
<feature type="region of interest" description="Disordered" evidence="7">
    <location>
        <begin position="2358"/>
        <end position="2476"/>
    </location>
</feature>
<dbReference type="Gene3D" id="3.30.2410.10">
    <property type="entry name" value="Hect, E3 ligase catalytic domain"/>
    <property type="match status" value="1"/>
</dbReference>
<sequence length="2786" mass="306991">MSDDKQLFLFGQALPGSTSDVALVERIQECANYRNKHGGQPTKALENIPADHILQTAVGHNHIAFLFKDHRVARLSFEVVQNKVETCLSTEKPCAAVSNSSLTSVSTAIASDINPSDVASSSVVSQPSASSASTPAGSTAASVQASYAAAAATAAANRTAKIRRVMMAARTRPGGFCGRTGVIVDRARPLVPVTSIPEELIAQAQVVLQGKTRDVIVRELQRTNLNVNEAVNNLLSRDDDEGDDLDNETSEAYLHEELLSLLDAGLRSDGAGAAIIDHDNVYASTEGYEYLVSRDIARRREDVKSKDRSKDSGENSSVVTDQLAFGDALEYWPEFPQGVEKFIKISAMHSDLFALADDGRLYSWNWGRNKKPSNSPHHVNSRLIDASKTDTTQLSEQPEKIIDIESCAWRSVVLTNQLRIGSFMDAACGAKIFDTFFEGLVDIPDGEAVEKLHVSPLFSAVQTTNNCLFWRGIYPFNERRKIFEKCRNKSRKHVTFDTTEIVEGSEVRTKSMPIYSAGSVAINFSGGVPMIGTLMEAAWTLNETCRFRVTTPEQYDTSVEEKPEDRKVSFNLAVRKRPASDEGSSSLSGASVSNIAIPPPSLVKETAWSLREVIFIKEENSQNDTGIVKIVDGAYCGIVYKSSLQKQTNDSVAPGDLSKIGLRLLRKDDLVVVPQNGQTLRSPENFQSKLQALQLPLSVRKIIAMAIDSNGFRVLVEKKNRVHLLRLSCLGKLFSDHIMPFSLSDLCVGDRKPSLENYGDESTLFLRAILYWSGKVHDLGIGIRYLKNSDEINNTTLSSSPPLSAPPQGKQSAAKNVNRFLLLAVLVAPNPATITPEIPSLMQSILYCDLQSVRSILNQLESSGSAETKRAMIVDDKVDGNRNIFHVAVMNAFSKTNRDQADVDSDDHSFRTSLLLDTAEAEAARSKFDRKWQEMVTTPGSKPIKAAKETPEERKADDTTLPSTKERQRLAIEITRELAKHPLIRSFTSELMKERDNNGYTPFVAAVQNRAYTAASLLWAMIEEYADTSMNLSMDVDDSSITDAIMPYGSRPDDSPIFILCYNDTCSFTWTGDEHVNQDIFECKTCGLTGTLCCCTECAFTCHRNHDCKLKRTSPTAYCDCWEKCACKALVVGNTVQRELLLSNLLNRTSLISRLNSRGDHLLLFLARTVGRQLVEQENFNRRISKLRSSHQQPPNGNQTPEHDLEPPKFAKRALNLVLSKWSAVKSLLQVGVKSTSEDALFVEEIFHLGEQSGSSHLDKFVFCLLVRCPETHLDVLLNTLISQANLQTDRDPEIDVLICRFVRSVIRIFSLIVIISPSAASMMQSAIASCLNFNSDPATAYRFSSSTSTTGQTTKQSMPNYRTVAISGMLSLVRASLPASLNTSSGKESKKKTLNNFMMKSRRVFQALVTYSITELLNASEAIVSPLVIGMVKPSIYSPSQSGDVLDVVEKYLNSEQDLTTLLSNNEDASVFGKNSMRKRNGSQRENDENNTDVNNSNQNAVASDRNLGEDSSSDSDQDSENDEDQTQSRRLNSVGAADDAATSSQVSVSTKRKDGRQEHREDRKAVRTSNTRRDEYGTILDLGDSTDNSLSSPSEDDDDDENSDESSGEYENGDRGFSRARERIGHLDGAEEDRDEDEDDEDDHEIDDEEEDPYFENENMEDDGEDESNSEANEAALANGGDSNSNDTAPAGQDEISVEMMETNESVSETAANSESRTSDVYVPLSAISVDNAEGGAGNAQLSRSSRTSGAGASSSASAYGSALNWAVSRVRQESESGNLAESEVQQIDPNAGTASSVAATTGTSQGTSIGGGGASRLRFKEGAVTSDDTNANMGNNTGMQLAMVFSVLLKLVDELMLELIHYREFVKNTQKGISTLLALDDDRLVGAFRQLIENRLQPTWDWLHLIMDRTEAKLKFGNALSSSSVGHLINAMDIEKSQAPEISKERRYKKKLESSAMKRIDDHSTQNAGSQLCSYFLSLLRSHSSEAGDDLPIIEFNSLKSVAFVVEAYLHHINLLDDLNNISLPKEVKAIVPKEPETAPVQGSKNLRKFYQRSKSICYPFISTADSHHAFKYAAKECLPLSAKSNLLQPEVERSQLFALPIPHRTKSSHREIALEHGVQYPTHQSFARPPLNFKEVLGELTSEGQQPNLLERPNVIVHSSQASTATEAKYQGDFGIESLMGDRTSVSRVQLQKILGRWSNVTLFLSKAFHTEITSFCNGDASLSVLLSETAGYHVRHTQFRQRMEKFKAIQSKDLVFSSMSREKSSLFSQTVRQLNQQYIRRIASASSSSHQTSMETGANPPLASHKVKVTFRDEPGEGTGVARSFYSAVADCFLNIQSLPIESLGNVIEDGTSLTDDGMVDSRRPPSSPTRNLFSRMSKRSSQNQTLRQAGTSAITSADGGSQANTSELDRVATRSSTRKASSTLPPAGSNTSSSSRRSSHRSSKNTDEVAKTSDGSESTKKVEPTATKSIKDLDAESHPLFYKTSKSGYYTPIAGSNSSTRLNAFRNCGRLIGICLQHMEILPMHLCRHVLKFVLNRPITWFDLAFFDPSLFDSLRSIVYNDVEDTSHNNDFYESLQLTFAVDLPMEEGGGMLELKPGGANIAVTKENVLEYIYLFVEHRLLGSHLPCLEAIRRGVFVGFDDILSDYLDGLTSEDLRLILCGNQEISVPLLESYTKFSDESSAAAEVLAKYKQWFWSVVSKFTAVEKQDLVFFWTGSPSLPSTEEGFQPLPTIMIRPADDLHLPTANTCISRLYVPLYSTKKILRSKLLLAIKARNFGFV</sequence>
<dbReference type="InterPro" id="IPR009091">
    <property type="entry name" value="RCC1/BLIP-II"/>
</dbReference>
<dbReference type="GO" id="GO:0005737">
    <property type="term" value="C:cytoplasm"/>
    <property type="evidence" value="ECO:0007669"/>
    <property type="project" value="TreeGrafter"/>
</dbReference>
<dbReference type="PROSITE" id="PS50030">
    <property type="entry name" value="UBA"/>
    <property type="match status" value="1"/>
</dbReference>
<evidence type="ECO:0000259" key="10">
    <source>
        <dbReference type="PROSITE" id="PS51157"/>
    </source>
</evidence>
<feature type="region of interest" description="Disordered" evidence="7">
    <location>
        <begin position="1187"/>
        <end position="1206"/>
    </location>
</feature>
<feature type="compositionally biased region" description="Low complexity" evidence="7">
    <location>
        <begin position="2419"/>
        <end position="2429"/>
    </location>
</feature>
<feature type="region of interest" description="Disordered" evidence="7">
    <location>
        <begin position="1471"/>
        <end position="1720"/>
    </location>
</feature>
<keyword evidence="3 5" id="KW-0833">Ubl conjugation pathway</keyword>
<proteinExistence type="predicted"/>
<dbReference type="InterPro" id="IPR015940">
    <property type="entry name" value="UBA"/>
</dbReference>
<dbReference type="GO" id="GO:0090263">
    <property type="term" value="P:positive regulation of canonical Wnt signaling pathway"/>
    <property type="evidence" value="ECO:0007669"/>
    <property type="project" value="TreeGrafter"/>
</dbReference>
<dbReference type="WBParaSite" id="jg6042.2">
    <property type="protein sequence ID" value="jg6042.2"/>
    <property type="gene ID" value="jg6042"/>
</dbReference>
<feature type="compositionally biased region" description="Acidic residues" evidence="7">
    <location>
        <begin position="1632"/>
        <end position="1671"/>
    </location>
</feature>
<evidence type="ECO:0000256" key="7">
    <source>
        <dbReference type="SAM" id="MobiDB-lite"/>
    </source>
</evidence>
<feature type="compositionally biased region" description="Low complexity" evidence="7">
    <location>
        <begin position="1794"/>
        <end position="1810"/>
    </location>
</feature>
<evidence type="ECO:0000313" key="11">
    <source>
        <dbReference type="Proteomes" id="UP000887574"/>
    </source>
</evidence>
<dbReference type="PROSITE" id="PS50237">
    <property type="entry name" value="HECT"/>
    <property type="match status" value="1"/>
</dbReference>
<feature type="domain" description="UBR-type" evidence="10">
    <location>
        <begin position="1064"/>
        <end position="1132"/>
    </location>
</feature>
<feature type="zinc finger region" description="UBR-type" evidence="6">
    <location>
        <begin position="1064"/>
        <end position="1132"/>
    </location>
</feature>
<feature type="compositionally biased region" description="Basic and acidic residues" evidence="7">
    <location>
        <begin position="2463"/>
        <end position="2476"/>
    </location>
</feature>
<evidence type="ECO:0000256" key="1">
    <source>
        <dbReference type="ARBA" id="ARBA00022723"/>
    </source>
</evidence>
<accession>A0A915EJJ5</accession>
<dbReference type="PANTHER" id="PTHR46276">
    <property type="entry name" value="E3 UBIQUITIN-PROTEIN LIGASE UBR5"/>
    <property type="match status" value="1"/>
</dbReference>
<protein>
    <submittedName>
        <fullName evidence="12">E3 ubiquitin-protein ligase UBR5</fullName>
    </submittedName>
</protein>
<dbReference type="GO" id="GO:0005634">
    <property type="term" value="C:nucleus"/>
    <property type="evidence" value="ECO:0007669"/>
    <property type="project" value="TreeGrafter"/>
</dbReference>
<keyword evidence="4" id="KW-0862">Zinc</keyword>
<dbReference type="Pfam" id="PF11547">
    <property type="entry name" value="E3_UbLigase_EDD"/>
    <property type="match status" value="1"/>
</dbReference>
<dbReference type="GO" id="GO:0034450">
    <property type="term" value="F:ubiquitin-ubiquitin ligase activity"/>
    <property type="evidence" value="ECO:0007669"/>
    <property type="project" value="TreeGrafter"/>
</dbReference>
<feature type="active site" description="Glycyl thioester intermediate" evidence="5">
    <location>
        <position position="2755"/>
    </location>
</feature>
<name>A0A915EJJ5_9BILA</name>
<evidence type="ECO:0000259" key="9">
    <source>
        <dbReference type="PROSITE" id="PS50237"/>
    </source>
</evidence>
<dbReference type="FunFam" id="1.10.8.10:FF:000009">
    <property type="entry name" value="Putative E3 ubiquitin-protein ligase UBR5"/>
    <property type="match status" value="1"/>
</dbReference>
<dbReference type="SUPFAM" id="SSF56204">
    <property type="entry name" value="Hect, E3 ligase catalytic domain"/>
    <property type="match status" value="1"/>
</dbReference>
<feature type="compositionally biased region" description="Polar residues" evidence="7">
    <location>
        <begin position="1190"/>
        <end position="1200"/>
    </location>
</feature>
<evidence type="ECO:0000259" key="8">
    <source>
        <dbReference type="PROSITE" id="PS50030"/>
    </source>
</evidence>
<reference evidence="12" key="1">
    <citation type="submission" date="2022-11" db="UniProtKB">
        <authorList>
            <consortium name="WormBaseParasite"/>
        </authorList>
    </citation>
    <scope>IDENTIFICATION</scope>
</reference>